<evidence type="ECO:0000256" key="7">
    <source>
        <dbReference type="ARBA" id="ARBA00022737"/>
    </source>
</evidence>
<dbReference type="CDD" id="cd00201">
    <property type="entry name" value="WW"/>
    <property type="match status" value="2"/>
</dbReference>
<dbReference type="PROSITE" id="PS01159">
    <property type="entry name" value="WW_DOMAIN_1"/>
    <property type="match status" value="1"/>
</dbReference>
<dbReference type="Pfam" id="PF00397">
    <property type="entry name" value="WW"/>
    <property type="match status" value="2"/>
</dbReference>
<evidence type="ECO:0000256" key="11">
    <source>
        <dbReference type="ARBA" id="ARBA00023187"/>
    </source>
</evidence>
<accession>A0A843XBM2</accession>
<feature type="compositionally biased region" description="Polar residues" evidence="15">
    <location>
        <begin position="1"/>
        <end position="18"/>
    </location>
</feature>
<organism evidence="17 18">
    <name type="scientific">Colocasia esculenta</name>
    <name type="common">Wild taro</name>
    <name type="synonym">Arum esculentum</name>
    <dbReference type="NCBI Taxonomy" id="4460"/>
    <lineage>
        <taxon>Eukaryota</taxon>
        <taxon>Viridiplantae</taxon>
        <taxon>Streptophyta</taxon>
        <taxon>Embryophyta</taxon>
        <taxon>Tracheophyta</taxon>
        <taxon>Spermatophyta</taxon>
        <taxon>Magnoliopsida</taxon>
        <taxon>Liliopsida</taxon>
        <taxon>Araceae</taxon>
        <taxon>Aroideae</taxon>
        <taxon>Colocasieae</taxon>
        <taxon>Colocasia</taxon>
    </lineage>
</organism>
<dbReference type="AlphaFoldDB" id="A0A843XBM2"/>
<keyword evidence="6" id="KW-0507">mRNA processing</keyword>
<name>A0A843XBM2_COLES</name>
<evidence type="ECO:0000256" key="4">
    <source>
        <dbReference type="ARBA" id="ARBA00022553"/>
    </source>
</evidence>
<keyword evidence="4" id="KW-0597">Phosphoprotein</keyword>
<dbReference type="Proteomes" id="UP000652761">
    <property type="component" value="Unassembled WGS sequence"/>
</dbReference>
<protein>
    <recommendedName>
        <fullName evidence="3">Polyglutamine-binding protein 1</fullName>
    </recommendedName>
    <alternativeName>
        <fullName evidence="13">Polyglutamine tract-binding protein 1</fullName>
    </alternativeName>
</protein>
<evidence type="ECO:0000256" key="8">
    <source>
        <dbReference type="ARBA" id="ARBA00022859"/>
    </source>
</evidence>
<feature type="compositionally biased region" description="Basic and acidic residues" evidence="15">
    <location>
        <begin position="237"/>
        <end position="249"/>
    </location>
</feature>
<dbReference type="GO" id="GO:0005737">
    <property type="term" value="C:cytoplasm"/>
    <property type="evidence" value="ECO:0007669"/>
    <property type="project" value="TreeGrafter"/>
</dbReference>
<feature type="region of interest" description="Disordered" evidence="15">
    <location>
        <begin position="237"/>
        <end position="266"/>
    </location>
</feature>
<evidence type="ECO:0000256" key="10">
    <source>
        <dbReference type="ARBA" id="ARBA00023163"/>
    </source>
</evidence>
<dbReference type="PROSITE" id="PS50020">
    <property type="entry name" value="WW_DOMAIN_2"/>
    <property type="match status" value="2"/>
</dbReference>
<evidence type="ECO:0000259" key="16">
    <source>
        <dbReference type="PROSITE" id="PS50020"/>
    </source>
</evidence>
<feature type="region of interest" description="Disordered" evidence="15">
    <location>
        <begin position="1"/>
        <end position="39"/>
    </location>
</feature>
<keyword evidence="9" id="KW-0805">Transcription regulation</keyword>
<keyword evidence="12" id="KW-0539">Nucleus</keyword>
<proteinExistence type="predicted"/>
<dbReference type="GO" id="GO:0043021">
    <property type="term" value="F:ribonucleoprotein complex binding"/>
    <property type="evidence" value="ECO:0007669"/>
    <property type="project" value="TreeGrafter"/>
</dbReference>
<dbReference type="Gene3D" id="2.20.70.10">
    <property type="match status" value="2"/>
</dbReference>
<evidence type="ECO:0000256" key="14">
    <source>
        <dbReference type="ARBA" id="ARBA00046362"/>
    </source>
</evidence>
<gene>
    <name evidence="17" type="ORF">Taro_049757</name>
</gene>
<keyword evidence="5" id="KW-0399">Innate immunity</keyword>
<evidence type="ECO:0000256" key="2">
    <source>
        <dbReference type="ARBA" id="ARBA00004463"/>
    </source>
</evidence>
<evidence type="ECO:0000256" key="5">
    <source>
        <dbReference type="ARBA" id="ARBA00022588"/>
    </source>
</evidence>
<dbReference type="InterPro" id="IPR001202">
    <property type="entry name" value="WW_dom"/>
</dbReference>
<evidence type="ECO:0000256" key="3">
    <source>
        <dbReference type="ARBA" id="ARBA00021117"/>
    </source>
</evidence>
<keyword evidence="7" id="KW-0677">Repeat</keyword>
<dbReference type="InterPro" id="IPR036020">
    <property type="entry name" value="WW_dom_sf"/>
</dbReference>
<dbReference type="PANTHER" id="PTHR21737:SF3">
    <property type="entry name" value="POLYGLUTAMINE-BINDING PROTEIN 1"/>
    <property type="match status" value="1"/>
</dbReference>
<keyword evidence="18" id="KW-1185">Reference proteome</keyword>
<evidence type="ECO:0000256" key="9">
    <source>
        <dbReference type="ARBA" id="ARBA00023015"/>
    </source>
</evidence>
<dbReference type="EMBL" id="NMUH01007171">
    <property type="protein sequence ID" value="MQM16794.1"/>
    <property type="molecule type" value="Genomic_DNA"/>
</dbReference>
<dbReference type="SUPFAM" id="SSF51045">
    <property type="entry name" value="WW domain"/>
    <property type="match status" value="2"/>
</dbReference>
<comment type="caution">
    <text evidence="17">The sequence shown here is derived from an EMBL/GenBank/DDBJ whole genome shotgun (WGS) entry which is preliminary data.</text>
</comment>
<evidence type="ECO:0000256" key="12">
    <source>
        <dbReference type="ARBA" id="ARBA00023242"/>
    </source>
</evidence>
<keyword evidence="10" id="KW-0804">Transcription</keyword>
<keyword evidence="8" id="KW-0391">Immunity</keyword>
<evidence type="ECO:0000256" key="6">
    <source>
        <dbReference type="ARBA" id="ARBA00022664"/>
    </source>
</evidence>
<evidence type="ECO:0000313" key="17">
    <source>
        <dbReference type="EMBL" id="MQM16794.1"/>
    </source>
</evidence>
<comment type="subcellular location">
    <subcellularLocation>
        <location evidence="2">Cytoplasmic granule</location>
    </subcellularLocation>
    <subcellularLocation>
        <location evidence="1">Nucleus speckle</location>
    </subcellularLocation>
</comment>
<feature type="domain" description="WW" evidence="16">
    <location>
        <begin position="258"/>
        <end position="292"/>
    </location>
</feature>
<evidence type="ECO:0000256" key="13">
    <source>
        <dbReference type="ARBA" id="ARBA00042167"/>
    </source>
</evidence>
<evidence type="ECO:0000313" key="18">
    <source>
        <dbReference type="Proteomes" id="UP000652761"/>
    </source>
</evidence>
<feature type="domain" description="WW" evidence="16">
    <location>
        <begin position="303"/>
        <end position="337"/>
    </location>
</feature>
<comment type="subunit">
    <text evidence="14">Interacts with POU3F2/Brn-2, ATXN1, TXNL4A, HTT and AR. Interaction with ATXN1 correlates positively with the length of the polyglutamine tract. Interacts with RNA polymerase II large subunit in a phosphorylation-dependent manner. Forms a ternary complex with ATXN1 mutant and phosphorylated RNA polymerase II. Interacts (via C-terminus) with TXNL4A and CD2BP2. Interacts (via WW domain) with ATN1 and SF3B1, and may interact with additional splice factors. Interacts (via WW domain) with WBP11; Leading to reduce interaction between PQBP1 and TXNL4A. Interacts with CAPRIN1. Interacts with DDX1. Interacts with SFPQ. Interacts with KHSRP.</text>
</comment>
<dbReference type="OrthoDB" id="42462at2759"/>
<evidence type="ECO:0000256" key="15">
    <source>
        <dbReference type="SAM" id="MobiDB-lite"/>
    </source>
</evidence>
<dbReference type="SMART" id="SM00456">
    <property type="entry name" value="WW"/>
    <property type="match status" value="2"/>
</dbReference>
<sequence>MDPQSDMSTQIAEATVNNPAPEAFTDHSRFSRSSNMDSSSIESAAQEVVLREQEIAMQQVIHTQRQARSTNECLEDDKDILSERYDPNALKGVLLKMATDHRAEMVTKRGKTLPTISGQVLMTHKHIELSMWLRVTSTSVLLPSGVGCSSRHVTAGNSISTLRLLSLARFTTPVHGNVEIGNGYGVPGGGAYYAAIPLSDESHGVLSEMEPEAKGTQRELPEYLKRKLKARGILRDDVRGDGTTAEKESLSTNNTSVPKLPSGWAEAKDPASGSTYFYNENTGECQWERPAECTTSPRPPVLQSLPDDWEEALDNSTGQKYYYNTKTHVSQWERPTSVGDVPQQINQMVSAAKFTNGNHETSPMLKCMRCGGWGVGLVQQWGYCNHCTRVLNLPAQSYASPYNGDHQETSKIMPKSSSGCTIPRQRHVIITVLICQNLVNPVYSLAHLLHHKHGSQQKKVFSFEAGF</sequence>
<keyword evidence="11" id="KW-0508">mRNA splicing</keyword>
<dbReference type="GO" id="GO:0000380">
    <property type="term" value="P:alternative mRNA splicing, via spliceosome"/>
    <property type="evidence" value="ECO:0007669"/>
    <property type="project" value="TreeGrafter"/>
</dbReference>
<evidence type="ECO:0000256" key="1">
    <source>
        <dbReference type="ARBA" id="ARBA00004324"/>
    </source>
</evidence>
<dbReference type="GO" id="GO:0045087">
    <property type="term" value="P:innate immune response"/>
    <property type="evidence" value="ECO:0007669"/>
    <property type="project" value="UniProtKB-KW"/>
</dbReference>
<dbReference type="GO" id="GO:0016607">
    <property type="term" value="C:nuclear speck"/>
    <property type="evidence" value="ECO:0007669"/>
    <property type="project" value="UniProtKB-SubCell"/>
</dbReference>
<reference evidence="17" key="1">
    <citation type="submission" date="2017-07" db="EMBL/GenBank/DDBJ databases">
        <title>Taro Niue Genome Assembly and Annotation.</title>
        <authorList>
            <person name="Atibalentja N."/>
            <person name="Keating K."/>
            <person name="Fields C.J."/>
        </authorList>
    </citation>
    <scope>NUCLEOTIDE SEQUENCE</scope>
    <source>
        <strain evidence="17">Niue_2</strain>
        <tissue evidence="17">Leaf</tissue>
    </source>
</reference>
<dbReference type="PANTHER" id="PTHR21737">
    <property type="entry name" value="POLYGLUTAMINE BINDING PROTEIN 1/MARVEL MEMBRANE-ASSOCIATING DOMAIN CONTAINING 3"/>
    <property type="match status" value="1"/>
</dbReference>